<dbReference type="InterPro" id="IPR036249">
    <property type="entry name" value="Thioredoxin-like_sf"/>
</dbReference>
<dbReference type="OrthoDB" id="6432614at2759"/>
<evidence type="ECO:0000313" key="1">
    <source>
        <dbReference type="EMBL" id="GFR23063.1"/>
    </source>
</evidence>
<protein>
    <recommendedName>
        <fullName evidence="3">Thioredoxin domain-containing protein</fullName>
    </recommendedName>
</protein>
<dbReference type="PANTHER" id="PTHR19991:SF3">
    <property type="entry name" value="LETHAL (2) 01289, ISOFORM F"/>
    <property type="match status" value="1"/>
</dbReference>
<keyword evidence="2" id="KW-1185">Reference proteome</keyword>
<dbReference type="InterPro" id="IPR010893">
    <property type="entry name" value="NiFe-hyd_mat_HyaE"/>
</dbReference>
<accession>A0A8X6JF96</accession>
<name>A0A8X6JF96_TRICU</name>
<dbReference type="Gene3D" id="3.40.30.10">
    <property type="entry name" value="Glutaredoxin"/>
    <property type="match status" value="1"/>
</dbReference>
<evidence type="ECO:0008006" key="3">
    <source>
        <dbReference type="Google" id="ProtNLM"/>
    </source>
</evidence>
<dbReference type="PANTHER" id="PTHR19991">
    <property type="entry name" value="L 2 01289"/>
    <property type="match status" value="1"/>
</dbReference>
<dbReference type="Proteomes" id="UP000887116">
    <property type="component" value="Unassembled WGS sequence"/>
</dbReference>
<dbReference type="EMBL" id="BMAO01018394">
    <property type="protein sequence ID" value="GFR23063.1"/>
    <property type="molecule type" value="Genomic_DNA"/>
</dbReference>
<comment type="caution">
    <text evidence="1">The sequence shown here is derived from an EMBL/GenBank/DDBJ whole genome shotgun (WGS) entry which is preliminary data.</text>
</comment>
<reference evidence="1" key="1">
    <citation type="submission" date="2020-07" db="EMBL/GenBank/DDBJ databases">
        <title>Multicomponent nature underlies the extraordinary mechanical properties of spider dragline silk.</title>
        <authorList>
            <person name="Kono N."/>
            <person name="Nakamura H."/>
            <person name="Mori M."/>
            <person name="Yoshida Y."/>
            <person name="Ohtoshi R."/>
            <person name="Malay A.D."/>
            <person name="Moran D.A.P."/>
            <person name="Tomita M."/>
            <person name="Numata K."/>
            <person name="Arakawa K."/>
        </authorList>
    </citation>
    <scope>NUCLEOTIDE SEQUENCE</scope>
</reference>
<gene>
    <name evidence="1" type="primary">NCL1_16210</name>
    <name evidence="1" type="ORF">TNCT_244251</name>
</gene>
<organism evidence="1 2">
    <name type="scientific">Trichonephila clavata</name>
    <name type="common">Joro spider</name>
    <name type="synonym">Nephila clavata</name>
    <dbReference type="NCBI Taxonomy" id="2740835"/>
    <lineage>
        <taxon>Eukaryota</taxon>
        <taxon>Metazoa</taxon>
        <taxon>Ecdysozoa</taxon>
        <taxon>Arthropoda</taxon>
        <taxon>Chelicerata</taxon>
        <taxon>Arachnida</taxon>
        <taxon>Araneae</taxon>
        <taxon>Araneomorphae</taxon>
        <taxon>Entelegynae</taxon>
        <taxon>Araneoidea</taxon>
        <taxon>Nephilidae</taxon>
        <taxon>Trichonephila</taxon>
    </lineage>
</organism>
<dbReference type="SUPFAM" id="SSF52833">
    <property type="entry name" value="Thioredoxin-like"/>
    <property type="match status" value="1"/>
</dbReference>
<dbReference type="AlphaFoldDB" id="A0A8X6JF96"/>
<sequence length="162" mass="18481">MKNSYPVKTLCFFHFLDTKSCKDCAVVLEELERIDDDAGNFGVAFVKNSEKSTAKKYGVTSFPALMYFRNQQPAIFDGDLKDEEKVLAWLTDLDSMELPDKIEEVNAKILDNLIEDSDHVAVLLCKILTTFYSNASNYFLYRNIDLKISVIILGVSEKTWTK</sequence>
<evidence type="ECO:0000313" key="2">
    <source>
        <dbReference type="Proteomes" id="UP000887116"/>
    </source>
</evidence>
<dbReference type="Pfam" id="PF07449">
    <property type="entry name" value="HyaE"/>
    <property type="match status" value="1"/>
</dbReference>
<proteinExistence type="predicted"/>